<proteinExistence type="predicted"/>
<evidence type="ECO:0000313" key="3">
    <source>
        <dbReference type="Proteomes" id="UP001469553"/>
    </source>
</evidence>
<evidence type="ECO:0000313" key="2">
    <source>
        <dbReference type="EMBL" id="MEQ2283258.1"/>
    </source>
</evidence>
<dbReference type="EMBL" id="JAHRIP010009925">
    <property type="protein sequence ID" value="MEQ2283258.1"/>
    <property type="molecule type" value="Genomic_DNA"/>
</dbReference>
<evidence type="ECO:0000256" key="1">
    <source>
        <dbReference type="SAM" id="MobiDB-lite"/>
    </source>
</evidence>
<comment type="caution">
    <text evidence="2">The sequence shown here is derived from an EMBL/GenBank/DDBJ whole genome shotgun (WGS) entry which is preliminary data.</text>
</comment>
<feature type="region of interest" description="Disordered" evidence="1">
    <location>
        <begin position="1"/>
        <end position="114"/>
    </location>
</feature>
<dbReference type="Proteomes" id="UP001469553">
    <property type="component" value="Unassembled WGS sequence"/>
</dbReference>
<keyword evidence="3" id="KW-1185">Reference proteome</keyword>
<feature type="compositionally biased region" description="Polar residues" evidence="1">
    <location>
        <begin position="93"/>
        <end position="104"/>
    </location>
</feature>
<reference evidence="2 3" key="1">
    <citation type="submission" date="2021-06" db="EMBL/GenBank/DDBJ databases">
        <authorList>
            <person name="Palmer J.M."/>
        </authorList>
    </citation>
    <scope>NUCLEOTIDE SEQUENCE [LARGE SCALE GENOMIC DNA]</scope>
    <source>
        <strain evidence="2 3">AS_MEX2019</strain>
        <tissue evidence="2">Muscle</tissue>
    </source>
</reference>
<sequence>MLRRPTHLNANRSPALGQGQEPQKEALEEGQHSTPRTGHPANRTPKPWRSPRMPDTHPPARHTPPHQASWPAPPSKRSHISITTAHRLAKTPSPESDASPTNGPGTDARDRDPR</sequence>
<organism evidence="2 3">
    <name type="scientific">Ameca splendens</name>
    <dbReference type="NCBI Taxonomy" id="208324"/>
    <lineage>
        <taxon>Eukaryota</taxon>
        <taxon>Metazoa</taxon>
        <taxon>Chordata</taxon>
        <taxon>Craniata</taxon>
        <taxon>Vertebrata</taxon>
        <taxon>Euteleostomi</taxon>
        <taxon>Actinopterygii</taxon>
        <taxon>Neopterygii</taxon>
        <taxon>Teleostei</taxon>
        <taxon>Neoteleostei</taxon>
        <taxon>Acanthomorphata</taxon>
        <taxon>Ovalentaria</taxon>
        <taxon>Atherinomorphae</taxon>
        <taxon>Cyprinodontiformes</taxon>
        <taxon>Goodeidae</taxon>
        <taxon>Ameca</taxon>
    </lineage>
</organism>
<feature type="compositionally biased region" description="Basic and acidic residues" evidence="1">
    <location>
        <begin position="22"/>
        <end position="31"/>
    </location>
</feature>
<name>A0ABV0XP63_9TELE</name>
<gene>
    <name evidence="2" type="ORF">AMECASPLE_009358</name>
</gene>
<accession>A0ABV0XP63</accession>
<protein>
    <submittedName>
        <fullName evidence="2">Uncharacterized protein</fullName>
    </submittedName>
</protein>